<gene>
    <name evidence="2" type="ORF">H4075_09925</name>
</gene>
<dbReference type="KEGG" id="lacs:H4075_09925"/>
<dbReference type="AlphaFoldDB" id="A0A7G5XLW2"/>
<dbReference type="Pfam" id="PF12705">
    <property type="entry name" value="PDDEXK_1"/>
    <property type="match status" value="1"/>
</dbReference>
<organism evidence="2 3">
    <name type="scientific">Lacibacter sediminis</name>
    <dbReference type="NCBI Taxonomy" id="2760713"/>
    <lineage>
        <taxon>Bacteria</taxon>
        <taxon>Pseudomonadati</taxon>
        <taxon>Bacteroidota</taxon>
        <taxon>Chitinophagia</taxon>
        <taxon>Chitinophagales</taxon>
        <taxon>Chitinophagaceae</taxon>
        <taxon>Lacibacter</taxon>
    </lineage>
</organism>
<dbReference type="Gene3D" id="3.90.320.10">
    <property type="match status" value="1"/>
</dbReference>
<evidence type="ECO:0000313" key="3">
    <source>
        <dbReference type="Proteomes" id="UP000515344"/>
    </source>
</evidence>
<keyword evidence="3" id="KW-1185">Reference proteome</keyword>
<dbReference type="InterPro" id="IPR011604">
    <property type="entry name" value="PDDEXK-like_dom_sf"/>
</dbReference>
<sequence>MMTDQEIEKRLAEIFAQNYELLKMEGGHALTEAGQKDAFNQVLYYYRKLKEVASKVTDTEVKLTLPDQKTPDGRSFTIEGIVDIVREEDEVWMYDIKTHDPFYVMANKHLYEKQLNVYAYIWENLRGNPLDHTAVISTVIPDALKEAESVGDTARIQKELTKWEPVIEIPYKEDNVKDTIHDFALVVDNIEKHCFTPPPLKVLDDKIYGTNSKFATRICRNCDARFSCSSFREYATKLQKSGTMNFKKYYEDFGTDAEQEEFINASIDLDKINSIPELPQ</sequence>
<protein>
    <submittedName>
        <fullName evidence="2">PD-(D/E)XK nuclease family protein</fullName>
    </submittedName>
</protein>
<dbReference type="InterPro" id="IPR038726">
    <property type="entry name" value="PDDEXK_AddAB-type"/>
</dbReference>
<dbReference type="RefSeq" id="WP_182806357.1">
    <property type="nucleotide sequence ID" value="NZ_CP060007.1"/>
</dbReference>
<accession>A0A7G5XLW2</accession>
<reference evidence="3" key="1">
    <citation type="submission" date="2020-08" db="EMBL/GenBank/DDBJ databases">
        <title>Lacibacter sp. S13-6-6 genome sequencing.</title>
        <authorList>
            <person name="Jin L."/>
        </authorList>
    </citation>
    <scope>NUCLEOTIDE SEQUENCE [LARGE SCALE GENOMIC DNA]</scope>
    <source>
        <strain evidence="3">S13-6-6</strain>
    </source>
</reference>
<proteinExistence type="predicted"/>
<dbReference type="Proteomes" id="UP000515344">
    <property type="component" value="Chromosome"/>
</dbReference>
<evidence type="ECO:0000313" key="2">
    <source>
        <dbReference type="EMBL" id="QNA46465.1"/>
    </source>
</evidence>
<dbReference type="EMBL" id="CP060007">
    <property type="protein sequence ID" value="QNA46465.1"/>
    <property type="molecule type" value="Genomic_DNA"/>
</dbReference>
<name>A0A7G5XLW2_9BACT</name>
<feature type="domain" description="PD-(D/E)XK endonuclease-like" evidence="1">
    <location>
        <begin position="9"/>
        <end position="228"/>
    </location>
</feature>
<evidence type="ECO:0000259" key="1">
    <source>
        <dbReference type="Pfam" id="PF12705"/>
    </source>
</evidence>